<feature type="domain" description="Potassium channel" evidence="9">
    <location>
        <begin position="30"/>
        <end position="100"/>
    </location>
</feature>
<evidence type="ECO:0000256" key="5">
    <source>
        <dbReference type="ARBA" id="ARBA00023065"/>
    </source>
</evidence>
<evidence type="ECO:0000256" key="8">
    <source>
        <dbReference type="SAM" id="Phobius"/>
    </source>
</evidence>
<keyword evidence="4 8" id="KW-1133">Transmembrane helix</keyword>
<comment type="subcellular location">
    <subcellularLocation>
        <location evidence="1">Membrane</location>
        <topology evidence="1">Multi-pass membrane protein</topology>
    </subcellularLocation>
</comment>
<dbReference type="InterPro" id="IPR013099">
    <property type="entry name" value="K_chnl_dom"/>
</dbReference>
<evidence type="ECO:0000256" key="1">
    <source>
        <dbReference type="ARBA" id="ARBA00004141"/>
    </source>
</evidence>
<name>A0A5C6DP89_9BACT</name>
<feature type="transmembrane region" description="Helical" evidence="8">
    <location>
        <begin position="79"/>
        <end position="101"/>
    </location>
</feature>
<dbReference type="RefSeq" id="WP_146527885.1">
    <property type="nucleotide sequence ID" value="NZ_SJPV01000005.1"/>
</dbReference>
<dbReference type="SUPFAM" id="SSF81324">
    <property type="entry name" value="Voltage-gated potassium channels"/>
    <property type="match status" value="1"/>
</dbReference>
<dbReference type="EMBL" id="SJPV01000005">
    <property type="protein sequence ID" value="TWU37461.1"/>
    <property type="molecule type" value="Genomic_DNA"/>
</dbReference>
<keyword evidence="2" id="KW-0813">Transport</keyword>
<accession>A0A5C6DP89</accession>
<dbReference type="Pfam" id="PF07885">
    <property type="entry name" value="Ion_trans_2"/>
    <property type="match status" value="1"/>
</dbReference>
<keyword evidence="3 8" id="KW-0812">Transmembrane</keyword>
<dbReference type="Gene3D" id="1.10.287.70">
    <property type="match status" value="1"/>
</dbReference>
<dbReference type="GO" id="GO:0015271">
    <property type="term" value="F:outward rectifier potassium channel activity"/>
    <property type="evidence" value="ECO:0007669"/>
    <property type="project" value="TreeGrafter"/>
</dbReference>
<feature type="transmembrane region" description="Helical" evidence="8">
    <location>
        <begin position="25"/>
        <end position="43"/>
    </location>
</feature>
<evidence type="ECO:0000256" key="7">
    <source>
        <dbReference type="ARBA" id="ARBA00023303"/>
    </source>
</evidence>
<dbReference type="GO" id="GO:0022841">
    <property type="term" value="F:potassium ion leak channel activity"/>
    <property type="evidence" value="ECO:0007669"/>
    <property type="project" value="TreeGrafter"/>
</dbReference>
<evidence type="ECO:0000256" key="6">
    <source>
        <dbReference type="ARBA" id="ARBA00023136"/>
    </source>
</evidence>
<gene>
    <name evidence="10" type="ORF">Poly41_35930</name>
</gene>
<keyword evidence="5" id="KW-0406">Ion transport</keyword>
<evidence type="ECO:0000259" key="9">
    <source>
        <dbReference type="Pfam" id="PF07885"/>
    </source>
</evidence>
<evidence type="ECO:0000256" key="4">
    <source>
        <dbReference type="ARBA" id="ARBA00022989"/>
    </source>
</evidence>
<dbReference type="Proteomes" id="UP000319143">
    <property type="component" value="Unassembled WGS sequence"/>
</dbReference>
<keyword evidence="11" id="KW-1185">Reference proteome</keyword>
<dbReference type="GO" id="GO:0030322">
    <property type="term" value="P:stabilization of membrane potential"/>
    <property type="evidence" value="ECO:0007669"/>
    <property type="project" value="TreeGrafter"/>
</dbReference>
<dbReference type="PANTHER" id="PTHR11003:SF291">
    <property type="entry name" value="IP11374P"/>
    <property type="match status" value="1"/>
</dbReference>
<evidence type="ECO:0000256" key="2">
    <source>
        <dbReference type="ARBA" id="ARBA00022448"/>
    </source>
</evidence>
<dbReference type="OrthoDB" id="9785285at2"/>
<evidence type="ECO:0000313" key="10">
    <source>
        <dbReference type="EMBL" id="TWU37461.1"/>
    </source>
</evidence>
<organism evidence="10 11">
    <name type="scientific">Novipirellula artificiosorum</name>
    <dbReference type="NCBI Taxonomy" id="2528016"/>
    <lineage>
        <taxon>Bacteria</taxon>
        <taxon>Pseudomonadati</taxon>
        <taxon>Planctomycetota</taxon>
        <taxon>Planctomycetia</taxon>
        <taxon>Pirellulales</taxon>
        <taxon>Pirellulaceae</taxon>
        <taxon>Novipirellula</taxon>
    </lineage>
</organism>
<dbReference type="AlphaFoldDB" id="A0A5C6DP89"/>
<sequence length="112" mass="12163">MSSRIRAFGDFIRLFVRYGLHVREVLVGLLMLLVLGGVAISYLEDIPLDRAIYFAFITGLSIGYGDITPKTGMGCVVSIGIGIIGMIFVGMTVAVATQALADTIRVRSEHKR</sequence>
<protein>
    <submittedName>
        <fullName evidence="10">Ion channel</fullName>
    </submittedName>
</protein>
<dbReference type="GO" id="GO:0005886">
    <property type="term" value="C:plasma membrane"/>
    <property type="evidence" value="ECO:0007669"/>
    <property type="project" value="TreeGrafter"/>
</dbReference>
<comment type="caution">
    <text evidence="10">The sequence shown here is derived from an EMBL/GenBank/DDBJ whole genome shotgun (WGS) entry which is preliminary data.</text>
</comment>
<evidence type="ECO:0000256" key="3">
    <source>
        <dbReference type="ARBA" id="ARBA00022692"/>
    </source>
</evidence>
<keyword evidence="6 8" id="KW-0472">Membrane</keyword>
<proteinExistence type="predicted"/>
<dbReference type="InterPro" id="IPR003280">
    <property type="entry name" value="2pore_dom_K_chnl"/>
</dbReference>
<evidence type="ECO:0000313" key="11">
    <source>
        <dbReference type="Proteomes" id="UP000319143"/>
    </source>
</evidence>
<reference evidence="10 11" key="1">
    <citation type="submission" date="2019-02" db="EMBL/GenBank/DDBJ databases">
        <title>Deep-cultivation of Planctomycetes and their phenomic and genomic characterization uncovers novel biology.</title>
        <authorList>
            <person name="Wiegand S."/>
            <person name="Jogler M."/>
            <person name="Boedeker C."/>
            <person name="Pinto D."/>
            <person name="Vollmers J."/>
            <person name="Rivas-Marin E."/>
            <person name="Kohn T."/>
            <person name="Peeters S.H."/>
            <person name="Heuer A."/>
            <person name="Rast P."/>
            <person name="Oberbeckmann S."/>
            <person name="Bunk B."/>
            <person name="Jeske O."/>
            <person name="Meyerdierks A."/>
            <person name="Storesund J.E."/>
            <person name="Kallscheuer N."/>
            <person name="Luecker S."/>
            <person name="Lage O.M."/>
            <person name="Pohl T."/>
            <person name="Merkel B.J."/>
            <person name="Hornburger P."/>
            <person name="Mueller R.-W."/>
            <person name="Bruemmer F."/>
            <person name="Labrenz M."/>
            <person name="Spormann A.M."/>
            <person name="Op Den Camp H."/>
            <person name="Overmann J."/>
            <person name="Amann R."/>
            <person name="Jetten M.S.M."/>
            <person name="Mascher T."/>
            <person name="Medema M.H."/>
            <person name="Devos D.P."/>
            <person name="Kaster A.-K."/>
            <person name="Ovreas L."/>
            <person name="Rohde M."/>
            <person name="Galperin M.Y."/>
            <person name="Jogler C."/>
        </authorList>
    </citation>
    <scope>NUCLEOTIDE SEQUENCE [LARGE SCALE GENOMIC DNA]</scope>
    <source>
        <strain evidence="10 11">Poly41</strain>
    </source>
</reference>
<keyword evidence="7" id="KW-0407">Ion channel</keyword>
<dbReference type="PANTHER" id="PTHR11003">
    <property type="entry name" value="POTASSIUM CHANNEL, SUBFAMILY K"/>
    <property type="match status" value="1"/>
</dbReference>